<reference evidence="2 3" key="1">
    <citation type="submission" date="2019-05" db="EMBL/GenBank/DDBJ databases">
        <title>Mikania micrantha, genome provides insights into the molecular mechanism of rapid growth.</title>
        <authorList>
            <person name="Liu B."/>
        </authorList>
    </citation>
    <scope>NUCLEOTIDE SEQUENCE [LARGE SCALE GENOMIC DNA]</scope>
    <source>
        <strain evidence="2">NLD-2019</strain>
        <tissue evidence="2">Leaf</tissue>
    </source>
</reference>
<dbReference type="Proteomes" id="UP000326396">
    <property type="component" value="Linkage Group LG5"/>
</dbReference>
<keyword evidence="3" id="KW-1185">Reference proteome</keyword>
<evidence type="ECO:0000256" key="1">
    <source>
        <dbReference type="SAM" id="MobiDB-lite"/>
    </source>
</evidence>
<name>A0A5N6MJQ1_9ASTR</name>
<dbReference type="AlphaFoldDB" id="A0A5N6MJQ1"/>
<accession>A0A5N6MJQ1</accession>
<comment type="caution">
    <text evidence="2">The sequence shown here is derived from an EMBL/GenBank/DDBJ whole genome shotgun (WGS) entry which is preliminary data.</text>
</comment>
<organism evidence="2 3">
    <name type="scientific">Mikania micrantha</name>
    <name type="common">bitter vine</name>
    <dbReference type="NCBI Taxonomy" id="192012"/>
    <lineage>
        <taxon>Eukaryota</taxon>
        <taxon>Viridiplantae</taxon>
        <taxon>Streptophyta</taxon>
        <taxon>Embryophyta</taxon>
        <taxon>Tracheophyta</taxon>
        <taxon>Spermatophyta</taxon>
        <taxon>Magnoliopsida</taxon>
        <taxon>eudicotyledons</taxon>
        <taxon>Gunneridae</taxon>
        <taxon>Pentapetalae</taxon>
        <taxon>asterids</taxon>
        <taxon>campanulids</taxon>
        <taxon>Asterales</taxon>
        <taxon>Asteraceae</taxon>
        <taxon>Asteroideae</taxon>
        <taxon>Heliantheae alliance</taxon>
        <taxon>Eupatorieae</taxon>
        <taxon>Mikania</taxon>
    </lineage>
</organism>
<evidence type="ECO:0000313" key="2">
    <source>
        <dbReference type="EMBL" id="KAD3640219.1"/>
    </source>
</evidence>
<evidence type="ECO:0000313" key="3">
    <source>
        <dbReference type="Proteomes" id="UP000326396"/>
    </source>
</evidence>
<gene>
    <name evidence="2" type="ORF">E3N88_29442</name>
</gene>
<feature type="region of interest" description="Disordered" evidence="1">
    <location>
        <begin position="1"/>
        <end position="23"/>
    </location>
</feature>
<sequence length="123" mass="14304">MKRSFQASLPSFKPSKSSNNGFQDQQWRFSGEMMKKQGRTAWRGTLRPGVPRESLASEAFVPFPRVPPRFTCWAQAYRLELQTSPIGPISSFRSVFRSFHAYNSSFNIVRTEIIIQWFVHQRS</sequence>
<protein>
    <submittedName>
        <fullName evidence="2">Uncharacterized protein</fullName>
    </submittedName>
</protein>
<proteinExistence type="predicted"/>
<dbReference type="EMBL" id="SZYD01000015">
    <property type="protein sequence ID" value="KAD3640219.1"/>
    <property type="molecule type" value="Genomic_DNA"/>
</dbReference>